<dbReference type="EMBL" id="CP133270">
    <property type="protein sequence ID" value="WVX67277.1"/>
    <property type="molecule type" value="Genomic_DNA"/>
</dbReference>
<name>A0ABZ2C7H4_9PROT</name>
<evidence type="ECO:0000256" key="1">
    <source>
        <dbReference type="SAM" id="MobiDB-lite"/>
    </source>
</evidence>
<protein>
    <submittedName>
        <fullName evidence="2">Uncharacterized protein</fullName>
    </submittedName>
</protein>
<reference evidence="2 3" key="1">
    <citation type="journal article" date="2024" name="Environ. Microbiol.">
        <title>Novel evolutionary insights on the interactions of the Holosporales (Alphaproteobacteria) with eukaryotic hosts from comparative genomics.</title>
        <authorList>
            <person name="Giovannini M."/>
            <person name="Petroni G."/>
            <person name="Castelli M."/>
        </authorList>
    </citation>
    <scope>NUCLEOTIDE SEQUENCE [LARGE SCALE GENOMIC DNA]</scope>
    <source>
        <strain evidence="2 3">US_Bl 15I1</strain>
    </source>
</reference>
<feature type="region of interest" description="Disordered" evidence="1">
    <location>
        <begin position="168"/>
        <end position="192"/>
    </location>
</feature>
<evidence type="ECO:0000313" key="2">
    <source>
        <dbReference type="EMBL" id="WVX67277.1"/>
    </source>
</evidence>
<proteinExistence type="predicted"/>
<accession>A0ABZ2C7H4</accession>
<dbReference type="Proteomes" id="UP001330434">
    <property type="component" value="Chromosome"/>
</dbReference>
<feature type="region of interest" description="Disordered" evidence="1">
    <location>
        <begin position="247"/>
        <end position="283"/>
    </location>
</feature>
<gene>
    <name evidence="2" type="ORF">Bealeia1_01476</name>
</gene>
<feature type="compositionally biased region" description="Polar residues" evidence="1">
    <location>
        <begin position="274"/>
        <end position="283"/>
    </location>
</feature>
<organism evidence="2 3">
    <name type="scientific">Candidatus Bealeia paramacronuclearis</name>
    <dbReference type="NCBI Taxonomy" id="1921001"/>
    <lineage>
        <taxon>Bacteria</taxon>
        <taxon>Pseudomonadati</taxon>
        <taxon>Pseudomonadota</taxon>
        <taxon>Alphaproteobacteria</taxon>
        <taxon>Holosporales</taxon>
        <taxon>Holosporaceae</taxon>
        <taxon>Candidatus Bealeia</taxon>
    </lineage>
</organism>
<sequence>MILEKIYPKTKEDQLIFEKSFSPLVSTLWNISSLYQKHLKEGFEPLFIQDYHFDTIFFEAAQNRVMYNPQTRIYRFVDINDKSEFIFFQNMGYVLYDSPNVNEIAENLIANMGKTQNKTNIDQVQTLFKNNPKLLQNIPDDFLIKRGHPELLLFKKDQAKAFVKKNISSKPKVSAKPSSGKDLQSKPSHKKEIISANSESIKVSTPVAVTSELKSSTPSVVQAEKKEDVKIASFSVPTMTLVMNTKGESIPRNPLVKKGKKHVVDPKPAPKQKPLNSSGKKNGEVSSISLKEFQESIDFEAIPEKSLRSVLEDLSNPQKTFNTADIKKIFESFGATFTSDSGGSHGTLKFKNFTPLTLIELHGSGRDFYGPRSMAKFRSVFLEWFGKTIEEKKD</sequence>
<keyword evidence="3" id="KW-1185">Reference proteome</keyword>
<evidence type="ECO:0000313" key="3">
    <source>
        <dbReference type="Proteomes" id="UP001330434"/>
    </source>
</evidence>
<feature type="compositionally biased region" description="Low complexity" evidence="1">
    <location>
        <begin position="168"/>
        <end position="181"/>
    </location>
</feature>